<name>A0ABS6YDE1_9BACT</name>
<proteinExistence type="predicted"/>
<dbReference type="EMBL" id="JAHXCT010000004">
    <property type="protein sequence ID" value="MBW4769562.1"/>
    <property type="molecule type" value="Genomic_DNA"/>
</dbReference>
<reference evidence="1 2" key="1">
    <citation type="submission" date="2021-07" db="EMBL/GenBank/DDBJ databases">
        <title>Genomic diversity and antimicrobial resistance of Prevotella spp. isolated from chronic lung disease airways.</title>
        <authorList>
            <person name="Webb K.A."/>
            <person name="Olagoke O.S."/>
            <person name="Baird T."/>
            <person name="Neill J."/>
            <person name="Pham A."/>
            <person name="Wells T.J."/>
            <person name="Ramsay K.A."/>
            <person name="Bell S.C."/>
            <person name="Sarovich D.S."/>
            <person name="Price E.P."/>
        </authorList>
    </citation>
    <scope>NUCLEOTIDE SEQUENCE [LARGE SCALE GENOMIC DNA]</scope>
    <source>
        <strain evidence="1 2">SCHI0011.S.12</strain>
    </source>
</reference>
<organism evidence="1 2">
    <name type="scientific">Hoylesella nanceiensis</name>
    <dbReference type="NCBI Taxonomy" id="425941"/>
    <lineage>
        <taxon>Bacteria</taxon>
        <taxon>Pseudomonadati</taxon>
        <taxon>Bacteroidota</taxon>
        <taxon>Bacteroidia</taxon>
        <taxon>Bacteroidales</taxon>
        <taxon>Prevotellaceae</taxon>
        <taxon>Hoylesella</taxon>
    </lineage>
</organism>
<accession>A0ABS6YDE1</accession>
<dbReference type="Proteomes" id="UP000788426">
    <property type="component" value="Unassembled WGS sequence"/>
</dbReference>
<comment type="caution">
    <text evidence="1">The sequence shown here is derived from an EMBL/GenBank/DDBJ whole genome shotgun (WGS) entry which is preliminary data.</text>
</comment>
<keyword evidence="2" id="KW-1185">Reference proteome</keyword>
<sequence length="243" mass="28322">MIYFWILLGGIIVFKLSLFINHKRVEKALPDEIGATKRNFRTMNIYDYPAVNGLLFHHSWFGKLVALKDFKITEMVTCKNYAVLIDVERRIICLVWAYFHIPNVFSFDDVLGMEVGVDVKSKHRQTSFISPKIKGYRIITARNWKEYVAKEVYLKMKVKSEKGVQTPTLKFLTSEARQDSSWYYDAVKAANELEEKLRSYIDNTPKLQNGAENGDEEIEATIESLTDIRLSMQLMAMKMRNRE</sequence>
<dbReference type="RefSeq" id="WP_219481474.1">
    <property type="nucleotide sequence ID" value="NZ_JAHXCT010000004.1"/>
</dbReference>
<evidence type="ECO:0000313" key="1">
    <source>
        <dbReference type="EMBL" id="MBW4769562.1"/>
    </source>
</evidence>
<evidence type="ECO:0000313" key="2">
    <source>
        <dbReference type="Proteomes" id="UP000788426"/>
    </source>
</evidence>
<gene>
    <name evidence="1" type="ORF">KZO38_07275</name>
</gene>
<protein>
    <submittedName>
        <fullName evidence="1">Uncharacterized protein</fullName>
    </submittedName>
</protein>